<organism evidence="1 2">
    <name type="scientific">Rhodococcus opacus</name>
    <name type="common">Nocardia opaca</name>
    <dbReference type="NCBI Taxonomy" id="37919"/>
    <lineage>
        <taxon>Bacteria</taxon>
        <taxon>Bacillati</taxon>
        <taxon>Actinomycetota</taxon>
        <taxon>Actinomycetes</taxon>
        <taxon>Mycobacteriales</taxon>
        <taxon>Nocardiaceae</taxon>
        <taxon>Rhodococcus</taxon>
    </lineage>
</organism>
<evidence type="ECO:0000313" key="2">
    <source>
        <dbReference type="Proteomes" id="UP000028488"/>
    </source>
</evidence>
<reference evidence="1 2" key="1">
    <citation type="submission" date="2014-07" db="EMBL/GenBank/DDBJ databases">
        <title>Genome Sequence of Rhodococcus opacus Strain R7, a Biodegrader of Mono- and Polycyclic Aromatic Hydrocarbons.</title>
        <authorList>
            <person name="Di Gennaro P."/>
            <person name="Zampolli J."/>
            <person name="Presti I."/>
            <person name="Cappelletti M."/>
            <person name="D'Ursi P."/>
            <person name="Orro A."/>
            <person name="Mezzelani A."/>
            <person name="Milanesi L."/>
        </authorList>
    </citation>
    <scope>NUCLEOTIDE SEQUENCE [LARGE SCALE GENOMIC DNA]</scope>
    <source>
        <strain evidence="1 2">R7</strain>
    </source>
</reference>
<dbReference type="Proteomes" id="UP000028488">
    <property type="component" value="Chromosome"/>
</dbReference>
<evidence type="ECO:0000313" key="1">
    <source>
        <dbReference type="EMBL" id="AII05164.1"/>
    </source>
</evidence>
<gene>
    <name evidence="1" type="ORF">EP51_11285</name>
</gene>
<accession>A0A076ENZ7</accession>
<proteinExistence type="predicted"/>
<name>A0A076ENZ7_RHOOP</name>
<protein>
    <submittedName>
        <fullName evidence="1">Uncharacterized protein</fullName>
    </submittedName>
</protein>
<dbReference type="AlphaFoldDB" id="A0A076ENZ7"/>
<dbReference type="eggNOG" id="ENOG50326KR">
    <property type="taxonomic scope" value="Bacteria"/>
</dbReference>
<dbReference type="EMBL" id="CP008947">
    <property type="protein sequence ID" value="AII05164.1"/>
    <property type="molecule type" value="Genomic_DNA"/>
</dbReference>
<sequence length="308" mass="34059">MSVGGDAADGEVSWTSAAMPVEKRFSRHALGNHHQENLQLFSFLSAATLQGLLPDQAIAVHTPVPDPPDRRIEMRNGAFPVELTILTLGHDRSRIAAVRKIGRDLTTRLQADPTAYPHLEGMQVLVADQRGDRERLQKLKKNDRIIDDMLVALTPELGFVERATAYTTLPDQFAPSDYTRGRVEVRGHSLEVHRSPFGPGLPYATGKAQVTVTLSEAQAQLRKQIAAKDKPTNKTVLITTGAPDALGLVCEFDVHLFELIQQYGAGDDFEPPEHIDTIVLHHWGHENIHFLYLREGCETPFTFGPPAS</sequence>